<keyword evidence="2" id="KW-1133">Transmembrane helix</keyword>
<protein>
    <recommendedName>
        <fullName evidence="5">MARVEL domain-containing protein</fullName>
    </recommendedName>
</protein>
<feature type="transmembrane region" description="Helical" evidence="2">
    <location>
        <begin position="58"/>
        <end position="77"/>
    </location>
</feature>
<dbReference type="InterPro" id="IPR040350">
    <property type="entry name" value="TMEM272"/>
</dbReference>
<organism evidence="3 4">
    <name type="scientific">Elysia marginata</name>
    <dbReference type="NCBI Taxonomy" id="1093978"/>
    <lineage>
        <taxon>Eukaryota</taxon>
        <taxon>Metazoa</taxon>
        <taxon>Spiralia</taxon>
        <taxon>Lophotrochozoa</taxon>
        <taxon>Mollusca</taxon>
        <taxon>Gastropoda</taxon>
        <taxon>Heterobranchia</taxon>
        <taxon>Euthyneura</taxon>
        <taxon>Panpulmonata</taxon>
        <taxon>Sacoglossa</taxon>
        <taxon>Placobranchoidea</taxon>
        <taxon>Plakobranchidae</taxon>
        <taxon>Elysia</taxon>
    </lineage>
</organism>
<proteinExistence type="predicted"/>
<dbReference type="AlphaFoldDB" id="A0AAV4II30"/>
<evidence type="ECO:0000256" key="2">
    <source>
        <dbReference type="SAM" id="Phobius"/>
    </source>
</evidence>
<keyword evidence="2" id="KW-0812">Transmembrane</keyword>
<evidence type="ECO:0000313" key="3">
    <source>
        <dbReference type="EMBL" id="GFS09555.1"/>
    </source>
</evidence>
<feature type="transmembrane region" description="Helical" evidence="2">
    <location>
        <begin position="139"/>
        <end position="160"/>
    </location>
</feature>
<name>A0AAV4II30_9GAST</name>
<reference evidence="3 4" key="1">
    <citation type="journal article" date="2021" name="Elife">
        <title>Chloroplast acquisition without the gene transfer in kleptoplastic sea slugs, Plakobranchus ocellatus.</title>
        <authorList>
            <person name="Maeda T."/>
            <person name="Takahashi S."/>
            <person name="Yoshida T."/>
            <person name="Shimamura S."/>
            <person name="Takaki Y."/>
            <person name="Nagai Y."/>
            <person name="Toyoda A."/>
            <person name="Suzuki Y."/>
            <person name="Arimoto A."/>
            <person name="Ishii H."/>
            <person name="Satoh N."/>
            <person name="Nishiyama T."/>
            <person name="Hasebe M."/>
            <person name="Maruyama T."/>
            <person name="Minagawa J."/>
            <person name="Obokata J."/>
            <person name="Shigenobu S."/>
        </authorList>
    </citation>
    <scope>NUCLEOTIDE SEQUENCE [LARGE SCALE GENOMIC DNA]</scope>
</reference>
<keyword evidence="2" id="KW-0472">Membrane</keyword>
<evidence type="ECO:0008006" key="5">
    <source>
        <dbReference type="Google" id="ProtNLM"/>
    </source>
</evidence>
<feature type="transmembrane region" description="Helical" evidence="2">
    <location>
        <begin position="97"/>
        <end position="118"/>
    </location>
</feature>
<evidence type="ECO:0000313" key="4">
    <source>
        <dbReference type="Proteomes" id="UP000762676"/>
    </source>
</evidence>
<keyword evidence="4" id="KW-1185">Reference proteome</keyword>
<feature type="transmembrane region" description="Helical" evidence="2">
    <location>
        <begin position="227"/>
        <end position="259"/>
    </location>
</feature>
<accession>A0AAV4II30</accession>
<dbReference type="PANTHER" id="PTHR33444">
    <property type="entry name" value="SI:DKEY-19B23.12-RELATED"/>
    <property type="match status" value="1"/>
</dbReference>
<evidence type="ECO:0000256" key="1">
    <source>
        <dbReference type="SAM" id="MobiDB-lite"/>
    </source>
</evidence>
<comment type="caution">
    <text evidence="3">The sequence shown here is derived from an EMBL/GenBank/DDBJ whole genome shotgun (WGS) entry which is preliminary data.</text>
</comment>
<dbReference type="EMBL" id="BMAT01009600">
    <property type="protein sequence ID" value="GFS09555.1"/>
    <property type="molecule type" value="Genomic_DNA"/>
</dbReference>
<dbReference type="PANTHER" id="PTHR33444:SF2">
    <property type="entry name" value="MARVEL DOMAIN-CONTAINING PROTEIN"/>
    <property type="match status" value="1"/>
</dbReference>
<gene>
    <name evidence="3" type="ORF">ElyMa_004785600</name>
</gene>
<dbReference type="Proteomes" id="UP000762676">
    <property type="component" value="Unassembled WGS sequence"/>
</dbReference>
<feature type="region of interest" description="Disordered" evidence="1">
    <location>
        <begin position="1"/>
        <end position="23"/>
    </location>
</feature>
<sequence>MDGDEEPTEMTAMTVDSRASTPDCREPSVADLAADDTRTSWDHSSAFVKRFVKTPKGMGIAAVVVIVVLIFIVLILAKIVTGSMHIGSCDLDPFVPIYMASSGALFLVFLAALLLVCLKCRHQGEDEGDDRVSPLHLLVLFYFFIHIVLQLAGSVCVIRARNDLQEQLGADLSTPALESTVMAQRTVKLDAPEVTPTYPLLEPVYVQPVKARPVQPPPTCSSDLLDFAFATVIVELVISGLFFIFIVASLLELAYIVYYEPSIGIKKTMAKANTRNSFVAA</sequence>